<evidence type="ECO:0000313" key="2">
    <source>
        <dbReference type="Proteomes" id="UP000680805"/>
    </source>
</evidence>
<proteinExistence type="predicted"/>
<dbReference type="AlphaFoldDB" id="A0A975NQP4"/>
<dbReference type="InterPro" id="IPR009962">
    <property type="entry name" value="DUF1488"/>
</dbReference>
<dbReference type="Pfam" id="PF07369">
    <property type="entry name" value="DUF1488"/>
    <property type="match status" value="1"/>
</dbReference>
<dbReference type="Proteomes" id="UP000680805">
    <property type="component" value="Chromosome"/>
</dbReference>
<dbReference type="SUPFAM" id="SSF160272">
    <property type="entry name" value="Shew3726-like"/>
    <property type="match status" value="1"/>
</dbReference>
<accession>A0A975NQP4</accession>
<sequence length="93" mass="10374">MPLTRGRIVGHDGERLAYGFTMLNDGETVECQISDAAMDELAGVRGSPSTARQAQFLEHRDTIERIASRLFDESRAVKGSVVRIFTRHINANR</sequence>
<dbReference type="EMBL" id="CP076135">
    <property type="protein sequence ID" value="QWG19608.1"/>
    <property type="molecule type" value="Genomic_DNA"/>
</dbReference>
<name>A0A975NQP4_9BRAD</name>
<dbReference type="InterPro" id="IPR036692">
    <property type="entry name" value="Shew3726-like_sf"/>
</dbReference>
<gene>
    <name evidence="1" type="ORF">KMZ68_07165</name>
</gene>
<organism evidence="1 2">
    <name type="scientific">Bradyrhizobium sediminis</name>
    <dbReference type="NCBI Taxonomy" id="2840469"/>
    <lineage>
        <taxon>Bacteria</taxon>
        <taxon>Pseudomonadati</taxon>
        <taxon>Pseudomonadota</taxon>
        <taxon>Alphaproteobacteria</taxon>
        <taxon>Hyphomicrobiales</taxon>
        <taxon>Nitrobacteraceae</taxon>
        <taxon>Bradyrhizobium</taxon>
    </lineage>
</organism>
<dbReference type="RefSeq" id="WP_215615122.1">
    <property type="nucleotide sequence ID" value="NZ_CP076135.1"/>
</dbReference>
<protein>
    <submittedName>
        <fullName evidence="1">DUF1488 domain-containing protein</fullName>
    </submittedName>
</protein>
<dbReference type="KEGG" id="bsei:KMZ68_07165"/>
<evidence type="ECO:0000313" key="1">
    <source>
        <dbReference type="EMBL" id="QWG19608.1"/>
    </source>
</evidence>
<reference evidence="1" key="1">
    <citation type="submission" date="2021-06" db="EMBL/GenBank/DDBJ databases">
        <title>Bradyrhizobium sp. S2-11-2 Genome sequencing.</title>
        <authorList>
            <person name="Jin L."/>
        </authorList>
    </citation>
    <scope>NUCLEOTIDE SEQUENCE</scope>
    <source>
        <strain evidence="1">S2-11-2</strain>
    </source>
</reference>